<dbReference type="EMBL" id="FOSV01000007">
    <property type="protein sequence ID" value="SFL00303.1"/>
    <property type="molecule type" value="Genomic_DNA"/>
</dbReference>
<keyword evidence="3" id="KW-1185">Reference proteome</keyword>
<organism evidence="2 3">
    <name type="scientific">Methylorubrum salsuginis</name>
    <dbReference type="NCBI Taxonomy" id="414703"/>
    <lineage>
        <taxon>Bacteria</taxon>
        <taxon>Pseudomonadati</taxon>
        <taxon>Pseudomonadota</taxon>
        <taxon>Alphaproteobacteria</taxon>
        <taxon>Hyphomicrobiales</taxon>
        <taxon>Methylobacteriaceae</taxon>
        <taxon>Methylorubrum</taxon>
    </lineage>
</organism>
<gene>
    <name evidence="2" type="ORF">SAMN04488125_10767</name>
</gene>
<accession>A0A1I4E4W4</accession>
<sequence length="133" mass="13963">MTDPLKPAAVACKDGTRFAVEALDGRLVVTTPFTDPLRETAGLDRFEAARQWRAGVLRHDGVPIDVVRGYIRAHGGYEAAGAEALEALKAAGQGGGEAAPERPFREARPTPRLPPGSRPGVTVCTLPDACACS</sequence>
<name>A0A1I4E4W4_9HYPH</name>
<reference evidence="3" key="1">
    <citation type="submission" date="2016-10" db="EMBL/GenBank/DDBJ databases">
        <authorList>
            <person name="Varghese N."/>
            <person name="Submissions S."/>
        </authorList>
    </citation>
    <scope>NUCLEOTIDE SEQUENCE [LARGE SCALE GENOMIC DNA]</scope>
    <source>
        <strain evidence="3">CGMCC 1.6474</strain>
    </source>
</reference>
<proteinExistence type="predicted"/>
<protein>
    <submittedName>
        <fullName evidence="2">Uncharacterized protein</fullName>
    </submittedName>
</protein>
<dbReference type="AlphaFoldDB" id="A0A1I4E4W4"/>
<dbReference type="Proteomes" id="UP000198804">
    <property type="component" value="Unassembled WGS sequence"/>
</dbReference>
<feature type="compositionally biased region" description="Basic and acidic residues" evidence="1">
    <location>
        <begin position="99"/>
        <end position="109"/>
    </location>
</feature>
<evidence type="ECO:0000256" key="1">
    <source>
        <dbReference type="SAM" id="MobiDB-lite"/>
    </source>
</evidence>
<dbReference type="STRING" id="414703.SAMN04488125_10767"/>
<evidence type="ECO:0000313" key="3">
    <source>
        <dbReference type="Proteomes" id="UP000198804"/>
    </source>
</evidence>
<feature type="region of interest" description="Disordered" evidence="1">
    <location>
        <begin position="91"/>
        <end position="120"/>
    </location>
</feature>
<dbReference type="RefSeq" id="WP_091945361.1">
    <property type="nucleotide sequence ID" value="NZ_FOSV01000007.1"/>
</dbReference>
<evidence type="ECO:0000313" key="2">
    <source>
        <dbReference type="EMBL" id="SFL00303.1"/>
    </source>
</evidence>